<dbReference type="EMBL" id="CP045909">
    <property type="protein sequence ID" value="QQP32289.1"/>
    <property type="molecule type" value="Genomic_DNA"/>
</dbReference>
<proteinExistence type="predicted"/>
<reference evidence="3" key="1">
    <citation type="submission" date="2021-01" db="EMBL/GenBank/DDBJ databases">
        <title>Caligus Genome Assembly.</title>
        <authorList>
            <person name="Gallardo-Escarate C."/>
        </authorList>
    </citation>
    <scope>NUCLEOTIDE SEQUENCE [LARGE SCALE GENOMIC DNA]</scope>
</reference>
<keyword evidence="3" id="KW-1185">Reference proteome</keyword>
<keyword evidence="1" id="KW-1133">Transmembrane helix</keyword>
<keyword evidence="1" id="KW-0812">Transmembrane</keyword>
<dbReference type="AlphaFoldDB" id="A0A7T8JSX2"/>
<dbReference type="Proteomes" id="UP000595437">
    <property type="component" value="Chromosome 20"/>
</dbReference>
<accession>A0A7T8JSX2</accession>
<evidence type="ECO:0000313" key="2">
    <source>
        <dbReference type="EMBL" id="QQP32289.1"/>
    </source>
</evidence>
<gene>
    <name evidence="2" type="ORF">FKW44_024542</name>
</gene>
<keyword evidence="1" id="KW-0472">Membrane</keyword>
<feature type="transmembrane region" description="Helical" evidence="1">
    <location>
        <begin position="47"/>
        <end position="69"/>
    </location>
</feature>
<evidence type="ECO:0000256" key="1">
    <source>
        <dbReference type="SAM" id="Phobius"/>
    </source>
</evidence>
<sequence>MTSGHEWKTLSSRLVSPHPLDSWILSHFELSSRKYPIGVGFPVRAKLIHIVMVFWPTILSLSLIGPAFIGV</sequence>
<organism evidence="2 3">
    <name type="scientific">Caligus rogercresseyi</name>
    <name type="common">Sea louse</name>
    <dbReference type="NCBI Taxonomy" id="217165"/>
    <lineage>
        <taxon>Eukaryota</taxon>
        <taxon>Metazoa</taxon>
        <taxon>Ecdysozoa</taxon>
        <taxon>Arthropoda</taxon>
        <taxon>Crustacea</taxon>
        <taxon>Multicrustacea</taxon>
        <taxon>Hexanauplia</taxon>
        <taxon>Copepoda</taxon>
        <taxon>Siphonostomatoida</taxon>
        <taxon>Caligidae</taxon>
        <taxon>Caligus</taxon>
    </lineage>
</organism>
<name>A0A7T8JSX2_CALRO</name>
<evidence type="ECO:0000313" key="3">
    <source>
        <dbReference type="Proteomes" id="UP000595437"/>
    </source>
</evidence>
<protein>
    <submittedName>
        <fullName evidence="2">Venom carboxylesterase6like</fullName>
    </submittedName>
</protein>